<organism evidence="1">
    <name type="scientific">marine metagenome</name>
    <dbReference type="NCBI Taxonomy" id="408172"/>
    <lineage>
        <taxon>unclassified sequences</taxon>
        <taxon>metagenomes</taxon>
        <taxon>ecological metagenomes</taxon>
    </lineage>
</organism>
<gene>
    <name evidence="1" type="ORF">METZ01_LOCUS183959</name>
</gene>
<reference evidence="1" key="1">
    <citation type="submission" date="2018-05" db="EMBL/GenBank/DDBJ databases">
        <authorList>
            <person name="Lanie J.A."/>
            <person name="Ng W.-L."/>
            <person name="Kazmierczak K.M."/>
            <person name="Andrzejewski T.M."/>
            <person name="Davidsen T.M."/>
            <person name="Wayne K.J."/>
            <person name="Tettelin H."/>
            <person name="Glass J.I."/>
            <person name="Rusch D."/>
            <person name="Podicherti R."/>
            <person name="Tsui H.-C.T."/>
            <person name="Winkler M.E."/>
        </authorList>
    </citation>
    <scope>NUCLEOTIDE SEQUENCE</scope>
</reference>
<evidence type="ECO:0000313" key="1">
    <source>
        <dbReference type="EMBL" id="SVB31105.1"/>
    </source>
</evidence>
<feature type="non-terminal residue" evidence="1">
    <location>
        <position position="1"/>
    </location>
</feature>
<dbReference type="Gene3D" id="3.40.50.720">
    <property type="entry name" value="NAD(P)-binding Rossmann-like Domain"/>
    <property type="match status" value="1"/>
</dbReference>
<protein>
    <recommendedName>
        <fullName evidence="2">Alcohol dehydrogenase-like C-terminal domain-containing protein</fullName>
    </recommendedName>
</protein>
<dbReference type="EMBL" id="UINC01036714">
    <property type="protein sequence ID" value="SVB31105.1"/>
    <property type="molecule type" value="Genomic_DNA"/>
</dbReference>
<dbReference type="Gene3D" id="3.90.180.10">
    <property type="entry name" value="Medium-chain alcohol dehydrogenases, catalytic domain"/>
    <property type="match status" value="1"/>
</dbReference>
<dbReference type="InterPro" id="IPR036291">
    <property type="entry name" value="NAD(P)-bd_dom_sf"/>
</dbReference>
<name>A0A382CYF7_9ZZZZ</name>
<dbReference type="SUPFAM" id="SSF51735">
    <property type="entry name" value="NAD(P)-binding Rossmann-fold domains"/>
    <property type="match status" value="1"/>
</dbReference>
<sequence length="107" mass="11931">VLDATGSQRSMRSAFGYVANGGRLVLVGITTADIYFSGSESHRREMTLLNSRNARKSDLRNVMHHMDSGDIKTDTWITHRADPGRLIKDFSSWLDPEHGVVKALLSM</sequence>
<proteinExistence type="predicted"/>
<evidence type="ECO:0008006" key="2">
    <source>
        <dbReference type="Google" id="ProtNLM"/>
    </source>
</evidence>
<accession>A0A382CYF7</accession>
<dbReference type="AlphaFoldDB" id="A0A382CYF7"/>